<dbReference type="Gene3D" id="3.30.565.10">
    <property type="entry name" value="Histidine kinase-like ATPase, C-terminal domain"/>
    <property type="match status" value="1"/>
</dbReference>
<organism evidence="2 3">
    <name type="scientific">Leptospira idonii</name>
    <dbReference type="NCBI Taxonomy" id="1193500"/>
    <lineage>
        <taxon>Bacteria</taxon>
        <taxon>Pseudomonadati</taxon>
        <taxon>Spirochaetota</taxon>
        <taxon>Spirochaetia</taxon>
        <taxon>Leptospirales</taxon>
        <taxon>Leptospiraceae</taxon>
        <taxon>Leptospira</taxon>
    </lineage>
</organism>
<proteinExistence type="predicted"/>
<comment type="caution">
    <text evidence="2">The sequence shown here is derived from an EMBL/GenBank/DDBJ whole genome shotgun (WGS) entry which is preliminary data.</text>
</comment>
<keyword evidence="3" id="KW-1185">Reference proteome</keyword>
<dbReference type="Pfam" id="PF24391">
    <property type="entry name" value="HD-CE"/>
    <property type="match status" value="1"/>
</dbReference>
<dbReference type="InterPro" id="IPR056471">
    <property type="entry name" value="HD-CE"/>
</dbReference>
<dbReference type="InterPro" id="IPR036890">
    <property type="entry name" value="HATPase_C_sf"/>
</dbReference>
<feature type="non-terminal residue" evidence="2">
    <location>
        <position position="1"/>
    </location>
</feature>
<sequence length="389" mass="44349">IQDPIATIQLQSPRNGLIPERLFSILSDICAAHGRDFNFVMSLPSLENGLSTEDAHPRFVACLLRLGDLLDLDNHRFCPTMLSAFGSVPGETIAHIEKHAAIKHFFVGPRSIQVVAECETVEGYSALQKWLGWLRDEIKDQTGKWPQIMPEGFPGTLPTFDESIVKAKNYEAVTESKATTFSLNVRQAQELFFGENIYKDQGVFIRELLQNSVDASLIAAWLDFEQYLKLSPDSDKPNDLRRDWIGYIHSCKERYTIQVDFVKINQIPNSNQEIWRISITDRGIGIDERDIPYMKETLGSSKNKRKVDIINKMPVWARPAGAFGLGLQSVFQVTEELVVESKSRFSTNAYRFEFCSPTGKYKGRILAQRLNHFQFEHGTKLEFEMKFDS</sequence>
<name>A0A4R9LWN4_9LEPT</name>
<evidence type="ECO:0000313" key="3">
    <source>
        <dbReference type="Proteomes" id="UP000298058"/>
    </source>
</evidence>
<dbReference type="RefSeq" id="WP_210416363.1">
    <property type="nucleotide sequence ID" value="NZ_RQHW01000057.1"/>
</dbReference>
<feature type="domain" description="HD-CE" evidence="1">
    <location>
        <begin position="12"/>
        <end position="139"/>
    </location>
</feature>
<gene>
    <name evidence="2" type="ORF">EHS15_15940</name>
</gene>
<accession>A0A4R9LWN4</accession>
<dbReference type="SUPFAM" id="SSF55874">
    <property type="entry name" value="ATPase domain of HSP90 chaperone/DNA topoisomerase II/histidine kinase"/>
    <property type="match status" value="1"/>
</dbReference>
<dbReference type="EMBL" id="RQHW01000057">
    <property type="protein sequence ID" value="TGN17897.1"/>
    <property type="molecule type" value="Genomic_DNA"/>
</dbReference>
<feature type="non-terminal residue" evidence="2">
    <location>
        <position position="389"/>
    </location>
</feature>
<evidence type="ECO:0000259" key="1">
    <source>
        <dbReference type="Pfam" id="PF24391"/>
    </source>
</evidence>
<dbReference type="AlphaFoldDB" id="A0A4R9LWN4"/>
<protein>
    <recommendedName>
        <fullName evidence="1">HD-CE domain-containing protein</fullName>
    </recommendedName>
</protein>
<dbReference type="Proteomes" id="UP000298058">
    <property type="component" value="Unassembled WGS sequence"/>
</dbReference>
<reference evidence="2" key="1">
    <citation type="journal article" date="2019" name="PLoS Negl. Trop. Dis.">
        <title>Revisiting the worldwide diversity of Leptospira species in the environment.</title>
        <authorList>
            <person name="Vincent A.T."/>
            <person name="Schiettekatte O."/>
            <person name="Bourhy P."/>
            <person name="Veyrier F.J."/>
            <person name="Picardeau M."/>
        </authorList>
    </citation>
    <scope>NUCLEOTIDE SEQUENCE [LARGE SCALE GENOMIC DNA]</scope>
    <source>
        <strain evidence="2">201300427</strain>
    </source>
</reference>
<evidence type="ECO:0000313" key="2">
    <source>
        <dbReference type="EMBL" id="TGN17897.1"/>
    </source>
</evidence>